<dbReference type="Gene3D" id="2.60.120.10">
    <property type="entry name" value="Jelly Rolls"/>
    <property type="match status" value="1"/>
</dbReference>
<keyword evidence="1" id="KW-0479">Metal-binding</keyword>
<evidence type="ECO:0000313" key="3">
    <source>
        <dbReference type="EMBL" id="MDF9746341.1"/>
    </source>
</evidence>
<evidence type="ECO:0000259" key="2">
    <source>
        <dbReference type="Pfam" id="PF07883"/>
    </source>
</evidence>
<protein>
    <submittedName>
        <fullName evidence="3">Cupin domain-containing protein</fullName>
    </submittedName>
</protein>
<dbReference type="PANTHER" id="PTHR35848">
    <property type="entry name" value="OXALATE-BINDING PROTEIN"/>
    <property type="match status" value="1"/>
</dbReference>
<dbReference type="InterPro" id="IPR051610">
    <property type="entry name" value="GPI/OXD"/>
</dbReference>
<dbReference type="SUPFAM" id="SSF51182">
    <property type="entry name" value="RmlC-like cupins"/>
    <property type="match status" value="1"/>
</dbReference>
<evidence type="ECO:0000256" key="1">
    <source>
        <dbReference type="ARBA" id="ARBA00022723"/>
    </source>
</evidence>
<dbReference type="EMBL" id="JAMQOT010000004">
    <property type="protein sequence ID" value="MDF9746341.1"/>
    <property type="molecule type" value="Genomic_DNA"/>
</dbReference>
<accession>A0A9Q4Q2B1</accession>
<name>A0A9Q4Q2B1_9EURY</name>
<keyword evidence="4" id="KW-1185">Reference proteome</keyword>
<proteinExistence type="predicted"/>
<dbReference type="InterPro" id="IPR011051">
    <property type="entry name" value="RmlC_Cupin_sf"/>
</dbReference>
<evidence type="ECO:0000313" key="4">
    <source>
        <dbReference type="Proteomes" id="UP001154061"/>
    </source>
</evidence>
<comment type="caution">
    <text evidence="3">The sequence shown here is derived from an EMBL/GenBank/DDBJ whole genome shotgun (WGS) entry which is preliminary data.</text>
</comment>
<reference evidence="3" key="1">
    <citation type="submission" date="2022-06" db="EMBL/GenBank/DDBJ databases">
        <title>Natrinema sp. a new haloarchaeum isolate from saline soil.</title>
        <authorList>
            <person name="Strakova D."/>
            <person name="Galisteo C."/>
            <person name="Sanchez-Porro C."/>
            <person name="Ventosa A."/>
        </authorList>
    </citation>
    <scope>NUCLEOTIDE SEQUENCE</scope>
    <source>
        <strain evidence="3">S1CR25-10</strain>
    </source>
</reference>
<dbReference type="PANTHER" id="PTHR35848:SF6">
    <property type="entry name" value="CUPIN TYPE-2 DOMAIN-CONTAINING PROTEIN"/>
    <property type="match status" value="1"/>
</dbReference>
<dbReference type="Pfam" id="PF07883">
    <property type="entry name" value="Cupin_2"/>
    <property type="match status" value="1"/>
</dbReference>
<dbReference type="InterPro" id="IPR013096">
    <property type="entry name" value="Cupin_2"/>
</dbReference>
<dbReference type="AlphaFoldDB" id="A0A9Q4Q2B1"/>
<dbReference type="RefSeq" id="WP_277521894.1">
    <property type="nucleotide sequence ID" value="NZ_JAMQOT010000004.1"/>
</dbReference>
<sequence>MRSVNKSDVPALSRDDGLVSHILHSRRDAAGTDLTITWVDVEPGARQLRHEHDPEQVYVIVAGEGVMTVGDDERAVEAGDLVHIPANTEHGLENTGDTTLEYVSAATPAFPERDVDEFYDE</sequence>
<gene>
    <name evidence="3" type="ORF">NDI89_12185</name>
</gene>
<organism evidence="3 4">
    <name type="scientific">Natrinema salsiterrestre</name>
    <dbReference type="NCBI Taxonomy" id="2950540"/>
    <lineage>
        <taxon>Archaea</taxon>
        <taxon>Methanobacteriati</taxon>
        <taxon>Methanobacteriota</taxon>
        <taxon>Stenosarchaea group</taxon>
        <taxon>Halobacteria</taxon>
        <taxon>Halobacteriales</taxon>
        <taxon>Natrialbaceae</taxon>
        <taxon>Natrinema</taxon>
    </lineage>
</organism>
<dbReference type="InterPro" id="IPR014710">
    <property type="entry name" value="RmlC-like_jellyroll"/>
</dbReference>
<feature type="domain" description="Cupin type-2" evidence="2">
    <location>
        <begin position="38"/>
        <end position="104"/>
    </location>
</feature>
<dbReference type="GO" id="GO:0046872">
    <property type="term" value="F:metal ion binding"/>
    <property type="evidence" value="ECO:0007669"/>
    <property type="project" value="UniProtKB-KW"/>
</dbReference>
<dbReference type="Proteomes" id="UP001154061">
    <property type="component" value="Unassembled WGS sequence"/>
</dbReference>